<evidence type="ECO:0000256" key="1">
    <source>
        <dbReference type="SAM" id="Phobius"/>
    </source>
</evidence>
<accession>A0A1M5N4Z0</accession>
<keyword evidence="1" id="KW-0472">Membrane</keyword>
<proteinExistence type="predicted"/>
<evidence type="ECO:0008006" key="4">
    <source>
        <dbReference type="Google" id="ProtNLM"/>
    </source>
</evidence>
<keyword evidence="1" id="KW-0812">Transmembrane</keyword>
<evidence type="ECO:0000313" key="2">
    <source>
        <dbReference type="EMBL" id="SHG84249.1"/>
    </source>
</evidence>
<keyword evidence="1" id="KW-1133">Transmembrane helix</keyword>
<dbReference type="EMBL" id="FQWZ01000003">
    <property type="protein sequence ID" value="SHG84249.1"/>
    <property type="molecule type" value="Genomic_DNA"/>
</dbReference>
<dbReference type="OrthoDB" id="7066580at2"/>
<feature type="transmembrane region" description="Helical" evidence="1">
    <location>
        <begin position="13"/>
        <end position="37"/>
    </location>
</feature>
<keyword evidence="3" id="KW-1185">Reference proteome</keyword>
<reference evidence="2 3" key="1">
    <citation type="submission" date="2016-11" db="EMBL/GenBank/DDBJ databases">
        <authorList>
            <person name="Jaros S."/>
            <person name="Januszkiewicz K."/>
            <person name="Wedrychowicz H."/>
        </authorList>
    </citation>
    <scope>NUCLEOTIDE SEQUENCE [LARGE SCALE GENOMIC DNA]</scope>
    <source>
        <strain evidence="2 3">CGMCC 1.7049</strain>
    </source>
</reference>
<protein>
    <recommendedName>
        <fullName evidence="4">Type IV pilus assembly protein PilW</fullName>
    </recommendedName>
</protein>
<sequence length="295" mass="31653">MLTSQHGFSVTEAIIGLALGLLVITAGIALLTTTLTMHGSAVQRTRMNQDIRQIADALQRDAARAGSWGLAADVASVSMRHQLQLSADSGSIVAVAAAIDGATDTAAFAEPLSASVLEGRSLTALLRDVGGSTRPYTMQIDRRLDPQSLQISLPASSPPLPSRLIAAGSWTVLDPFDGMQVDGSCLLLSYDEDSNGQRNDSNERFGYRYHSADRVIRAVNNSASCSAGSWENISDERVLDVRSLALSLRSGMIGGATLSLQRPSLSWRLQVRSRRDSTMELRLQSTVAMRNDVHD</sequence>
<dbReference type="STRING" id="490188.SAMN04488068_1615"/>
<name>A0A1M5N4Z0_9GAMM</name>
<gene>
    <name evidence="2" type="ORF">SAMN04488068_1615</name>
</gene>
<dbReference type="RefSeq" id="WP_139250174.1">
    <property type="nucleotide sequence ID" value="NZ_FQWZ01000003.1"/>
</dbReference>
<organism evidence="2 3">
    <name type="scientific">Hydrocarboniphaga daqingensis</name>
    <dbReference type="NCBI Taxonomy" id="490188"/>
    <lineage>
        <taxon>Bacteria</taxon>
        <taxon>Pseudomonadati</taxon>
        <taxon>Pseudomonadota</taxon>
        <taxon>Gammaproteobacteria</taxon>
        <taxon>Nevskiales</taxon>
        <taxon>Nevskiaceae</taxon>
        <taxon>Hydrocarboniphaga</taxon>
    </lineage>
</organism>
<evidence type="ECO:0000313" key="3">
    <source>
        <dbReference type="Proteomes" id="UP000199758"/>
    </source>
</evidence>
<dbReference type="Proteomes" id="UP000199758">
    <property type="component" value="Unassembled WGS sequence"/>
</dbReference>
<dbReference type="AlphaFoldDB" id="A0A1M5N4Z0"/>